<proteinExistence type="predicted"/>
<dbReference type="PROSITE" id="PS50995">
    <property type="entry name" value="HTH_MARR_2"/>
    <property type="match status" value="1"/>
</dbReference>
<dbReference type="AlphaFoldDB" id="A0A5C6V205"/>
<dbReference type="EMBL" id="VORB01000007">
    <property type="protein sequence ID" value="TXC78456.1"/>
    <property type="molecule type" value="Genomic_DNA"/>
</dbReference>
<evidence type="ECO:0000313" key="5">
    <source>
        <dbReference type="EMBL" id="TXC78456.1"/>
    </source>
</evidence>
<dbReference type="RefSeq" id="WP_147014878.1">
    <property type="nucleotide sequence ID" value="NZ_VORB01000007.1"/>
</dbReference>
<dbReference type="PANTHER" id="PTHR42756">
    <property type="entry name" value="TRANSCRIPTIONAL REGULATOR, MARR"/>
    <property type="match status" value="1"/>
</dbReference>
<keyword evidence="1" id="KW-0805">Transcription regulation</keyword>
<protein>
    <submittedName>
        <fullName evidence="5">MarR family transcriptional regulator</fullName>
    </submittedName>
</protein>
<dbReference type="SMART" id="SM00347">
    <property type="entry name" value="HTH_MARR"/>
    <property type="match status" value="1"/>
</dbReference>
<dbReference type="InterPro" id="IPR036388">
    <property type="entry name" value="WH-like_DNA-bd_sf"/>
</dbReference>
<dbReference type="PANTHER" id="PTHR42756:SF1">
    <property type="entry name" value="TRANSCRIPTIONAL REPRESSOR OF EMRAB OPERON"/>
    <property type="match status" value="1"/>
</dbReference>
<reference evidence="5 6" key="1">
    <citation type="submission" date="2019-08" db="EMBL/GenBank/DDBJ databases">
        <title>Genome of Luteibaculum oceani JCM 18817.</title>
        <authorList>
            <person name="Bowman J.P."/>
        </authorList>
    </citation>
    <scope>NUCLEOTIDE SEQUENCE [LARGE SCALE GENOMIC DNA]</scope>
    <source>
        <strain evidence="5 6">JCM 18817</strain>
    </source>
</reference>
<comment type="caution">
    <text evidence="5">The sequence shown here is derived from an EMBL/GenBank/DDBJ whole genome shotgun (WGS) entry which is preliminary data.</text>
</comment>
<dbReference type="InterPro" id="IPR036390">
    <property type="entry name" value="WH_DNA-bd_sf"/>
</dbReference>
<dbReference type="GO" id="GO:0003700">
    <property type="term" value="F:DNA-binding transcription factor activity"/>
    <property type="evidence" value="ECO:0007669"/>
    <property type="project" value="InterPro"/>
</dbReference>
<evidence type="ECO:0000259" key="4">
    <source>
        <dbReference type="PROSITE" id="PS50995"/>
    </source>
</evidence>
<keyword evidence="3" id="KW-0804">Transcription</keyword>
<organism evidence="5 6">
    <name type="scientific">Luteibaculum oceani</name>
    <dbReference type="NCBI Taxonomy" id="1294296"/>
    <lineage>
        <taxon>Bacteria</taxon>
        <taxon>Pseudomonadati</taxon>
        <taxon>Bacteroidota</taxon>
        <taxon>Flavobacteriia</taxon>
        <taxon>Flavobacteriales</taxon>
        <taxon>Luteibaculaceae</taxon>
        <taxon>Luteibaculum</taxon>
    </lineage>
</organism>
<feature type="domain" description="HTH marR-type" evidence="4">
    <location>
        <begin position="1"/>
        <end position="136"/>
    </location>
</feature>
<evidence type="ECO:0000313" key="6">
    <source>
        <dbReference type="Proteomes" id="UP000321168"/>
    </source>
</evidence>
<dbReference type="Pfam" id="PF01047">
    <property type="entry name" value="MarR"/>
    <property type="match status" value="1"/>
</dbReference>
<name>A0A5C6V205_9FLAO</name>
<keyword evidence="2" id="KW-0238">DNA-binding</keyword>
<accession>A0A5C6V205</accession>
<evidence type="ECO:0000256" key="2">
    <source>
        <dbReference type="ARBA" id="ARBA00023125"/>
    </source>
</evidence>
<keyword evidence="6" id="KW-1185">Reference proteome</keyword>
<evidence type="ECO:0000256" key="1">
    <source>
        <dbReference type="ARBA" id="ARBA00023015"/>
    </source>
</evidence>
<dbReference type="Proteomes" id="UP000321168">
    <property type="component" value="Unassembled WGS sequence"/>
</dbReference>
<dbReference type="PRINTS" id="PR00598">
    <property type="entry name" value="HTHMARR"/>
</dbReference>
<dbReference type="GO" id="GO:0003677">
    <property type="term" value="F:DNA binding"/>
    <property type="evidence" value="ECO:0007669"/>
    <property type="project" value="UniProtKB-KW"/>
</dbReference>
<dbReference type="InterPro" id="IPR000835">
    <property type="entry name" value="HTH_MarR-typ"/>
</dbReference>
<dbReference type="SUPFAM" id="SSF46785">
    <property type="entry name" value="Winged helix' DNA-binding domain"/>
    <property type="match status" value="1"/>
</dbReference>
<dbReference type="OrthoDB" id="1467380at2"/>
<gene>
    <name evidence="5" type="ORF">FRX97_08985</name>
</gene>
<dbReference type="InterPro" id="IPR023187">
    <property type="entry name" value="Tscrpt_reg_MarR-type_CS"/>
</dbReference>
<evidence type="ECO:0000256" key="3">
    <source>
        <dbReference type="ARBA" id="ARBA00023163"/>
    </source>
</evidence>
<dbReference type="Gene3D" id="1.10.10.10">
    <property type="entry name" value="Winged helix-like DNA-binding domain superfamily/Winged helix DNA-binding domain"/>
    <property type="match status" value="1"/>
</dbReference>
<sequence length="143" mass="16386">MKAEETIDYHLRCAWNLIARHYNAEAAKYGATMASGYVLLYIDINDGTPSTKLGPLMGMEPRSLVRTLSMLEEKGLIIRQKSKEDKRVVLIQLTDLGKEKRKLAKESVIELNNLLFSKIDKEKLVTFFDVMETITDTLKENNY</sequence>
<dbReference type="PROSITE" id="PS01117">
    <property type="entry name" value="HTH_MARR_1"/>
    <property type="match status" value="1"/>
</dbReference>